<evidence type="ECO:0000313" key="2">
    <source>
        <dbReference type="Proteomes" id="UP000639772"/>
    </source>
</evidence>
<reference evidence="1 2" key="1">
    <citation type="journal article" date="2020" name="Nat. Food">
        <title>A phased Vanilla planifolia genome enables genetic improvement of flavour and production.</title>
        <authorList>
            <person name="Hasing T."/>
            <person name="Tang H."/>
            <person name="Brym M."/>
            <person name="Khazi F."/>
            <person name="Huang T."/>
            <person name="Chambers A.H."/>
        </authorList>
    </citation>
    <scope>NUCLEOTIDE SEQUENCE [LARGE SCALE GENOMIC DNA]</scope>
    <source>
        <tissue evidence="1">Leaf</tissue>
    </source>
</reference>
<dbReference type="EMBL" id="JADCNM010000002">
    <property type="protein sequence ID" value="KAG0494837.1"/>
    <property type="molecule type" value="Genomic_DNA"/>
</dbReference>
<protein>
    <submittedName>
        <fullName evidence="1">Uncharacterized protein</fullName>
    </submittedName>
</protein>
<evidence type="ECO:0000313" key="1">
    <source>
        <dbReference type="EMBL" id="KAG0494837.1"/>
    </source>
</evidence>
<proteinExistence type="predicted"/>
<dbReference type="Proteomes" id="UP000639772">
    <property type="component" value="Unassembled WGS sequence"/>
</dbReference>
<accession>A0A835S0B6</accession>
<name>A0A835S0B6_VANPL</name>
<organism evidence="1 2">
    <name type="scientific">Vanilla planifolia</name>
    <name type="common">Vanilla</name>
    <dbReference type="NCBI Taxonomy" id="51239"/>
    <lineage>
        <taxon>Eukaryota</taxon>
        <taxon>Viridiplantae</taxon>
        <taxon>Streptophyta</taxon>
        <taxon>Embryophyta</taxon>
        <taxon>Tracheophyta</taxon>
        <taxon>Spermatophyta</taxon>
        <taxon>Magnoliopsida</taxon>
        <taxon>Liliopsida</taxon>
        <taxon>Asparagales</taxon>
        <taxon>Orchidaceae</taxon>
        <taxon>Vanilloideae</taxon>
        <taxon>Vanilleae</taxon>
        <taxon>Vanilla</taxon>
    </lineage>
</organism>
<sequence>MKSSLVQFFSASRCGRRRVYHKRNDGFFKPILVYPPQALLCPSTGFKVECFDLHADNAVESIPGGRGAPLIDPLRYPRVRIPSSTAPVGGLPGYAGIEEIPQALDAPPVCSGALRTSDFLRLRSDCQVSSSGAGCHALQCIAPSPGNDLRRRISWAGRRWRTQRNP</sequence>
<gene>
    <name evidence="1" type="ORF">HPP92_005831</name>
</gene>
<comment type="caution">
    <text evidence="1">The sequence shown here is derived from an EMBL/GenBank/DDBJ whole genome shotgun (WGS) entry which is preliminary data.</text>
</comment>
<dbReference type="AlphaFoldDB" id="A0A835S0B6"/>